<comment type="caution">
    <text evidence="2">The sequence shown here is derived from an EMBL/GenBank/DDBJ whole genome shotgun (WGS) entry which is preliminary data.</text>
</comment>
<accession>A0A0C2F4P4</accession>
<protein>
    <submittedName>
        <fullName evidence="2">Uncharacterized protein</fullName>
    </submittedName>
</protein>
<keyword evidence="1" id="KW-0812">Transmembrane</keyword>
<sequence>MASSDGKIPLSALVGVGLGQPSKWLIFDAPTLSATARTILVVAGAALLAVGASSDLFVKAALVTRQVNWRQVGNRIVHLSESSRWFFTVVNITRDVYKRW</sequence>
<name>A0A0C2F4P4_9PEZI</name>
<organism evidence="2 3">
    <name type="scientific">Sporothrix brasiliensis 5110</name>
    <dbReference type="NCBI Taxonomy" id="1398154"/>
    <lineage>
        <taxon>Eukaryota</taxon>
        <taxon>Fungi</taxon>
        <taxon>Dikarya</taxon>
        <taxon>Ascomycota</taxon>
        <taxon>Pezizomycotina</taxon>
        <taxon>Sordariomycetes</taxon>
        <taxon>Sordariomycetidae</taxon>
        <taxon>Ophiostomatales</taxon>
        <taxon>Ophiostomataceae</taxon>
        <taxon>Sporothrix</taxon>
    </lineage>
</organism>
<dbReference type="OrthoDB" id="5208702at2759"/>
<reference evidence="2 3" key="1">
    <citation type="journal article" date="2014" name="BMC Genomics">
        <title>Comparative genomics of the major fungal agents of human and animal Sporotrichosis: Sporothrix schenckii and Sporothrix brasiliensis.</title>
        <authorList>
            <person name="Teixeira M.M."/>
            <person name="de Almeida L.G."/>
            <person name="Kubitschek-Barreira P."/>
            <person name="Alves F.L."/>
            <person name="Kioshima E.S."/>
            <person name="Abadio A.K."/>
            <person name="Fernandes L."/>
            <person name="Derengowski L.S."/>
            <person name="Ferreira K.S."/>
            <person name="Souza R.C."/>
            <person name="Ruiz J.C."/>
            <person name="de Andrade N.C."/>
            <person name="Paes H.C."/>
            <person name="Nicola A.M."/>
            <person name="Albuquerque P."/>
            <person name="Gerber A.L."/>
            <person name="Martins V.P."/>
            <person name="Peconick L.D."/>
            <person name="Neto A.V."/>
            <person name="Chaucanez C.B."/>
            <person name="Silva P.A."/>
            <person name="Cunha O.L."/>
            <person name="de Oliveira F.F."/>
            <person name="dos Santos T.C."/>
            <person name="Barros A.L."/>
            <person name="Soares M.A."/>
            <person name="de Oliveira L.M."/>
            <person name="Marini M.M."/>
            <person name="Villalobos-Duno H."/>
            <person name="Cunha M.M."/>
            <person name="de Hoog S."/>
            <person name="da Silveira J.F."/>
            <person name="Henrissat B."/>
            <person name="Nino-Vega G.A."/>
            <person name="Cisalpino P.S."/>
            <person name="Mora-Montes H.M."/>
            <person name="Almeida S.R."/>
            <person name="Stajich J.E."/>
            <person name="Lopes-Bezerra L.M."/>
            <person name="Vasconcelos A.T."/>
            <person name="Felipe M.S."/>
        </authorList>
    </citation>
    <scope>NUCLEOTIDE SEQUENCE [LARGE SCALE GENOMIC DNA]</scope>
    <source>
        <strain evidence="2 3">5110</strain>
    </source>
</reference>
<evidence type="ECO:0000313" key="3">
    <source>
        <dbReference type="Proteomes" id="UP000031575"/>
    </source>
</evidence>
<dbReference type="VEuPathDB" id="FungiDB:SPBR_06274"/>
<gene>
    <name evidence="2" type="ORF">SPBR_06274</name>
</gene>
<keyword evidence="1" id="KW-1133">Transmembrane helix</keyword>
<proteinExistence type="predicted"/>
<dbReference type="EMBL" id="AWTV01000004">
    <property type="protein sequence ID" value="KIH93904.1"/>
    <property type="molecule type" value="Genomic_DNA"/>
</dbReference>
<keyword evidence="1" id="KW-0472">Membrane</keyword>
<dbReference type="Proteomes" id="UP000031575">
    <property type="component" value="Unassembled WGS sequence"/>
</dbReference>
<keyword evidence="3" id="KW-1185">Reference proteome</keyword>
<dbReference type="RefSeq" id="XP_040621914.1">
    <property type="nucleotide sequence ID" value="XM_040764536.1"/>
</dbReference>
<dbReference type="AlphaFoldDB" id="A0A0C2F4P4"/>
<evidence type="ECO:0000313" key="2">
    <source>
        <dbReference type="EMBL" id="KIH93904.1"/>
    </source>
</evidence>
<dbReference type="GeneID" id="63679457"/>
<evidence type="ECO:0000256" key="1">
    <source>
        <dbReference type="SAM" id="Phobius"/>
    </source>
</evidence>
<feature type="transmembrane region" description="Helical" evidence="1">
    <location>
        <begin position="39"/>
        <end position="58"/>
    </location>
</feature>
<dbReference type="HOGENOM" id="CLU_2307880_0_0_1"/>